<dbReference type="EMBL" id="JAAVNE010000010">
    <property type="protein sequence ID" value="NKC30938.1"/>
    <property type="molecule type" value="Genomic_DNA"/>
</dbReference>
<evidence type="ECO:0000256" key="2">
    <source>
        <dbReference type="ARBA" id="ARBA00007637"/>
    </source>
</evidence>
<comment type="pathway">
    <text evidence="1">Bacterial outer membrane biogenesis; LPS O-antigen biosynthesis.</text>
</comment>
<dbReference type="InterPro" id="IPR001509">
    <property type="entry name" value="Epimerase_deHydtase"/>
</dbReference>
<protein>
    <submittedName>
        <fullName evidence="4">NAD(P)-dependent oxidoreductase</fullName>
    </submittedName>
</protein>
<dbReference type="Proteomes" id="UP000787635">
    <property type="component" value="Unassembled WGS sequence"/>
</dbReference>
<dbReference type="RefSeq" id="WP_168029329.1">
    <property type="nucleotide sequence ID" value="NZ_JAAVNE010000010.1"/>
</dbReference>
<dbReference type="Gene3D" id="3.40.50.720">
    <property type="entry name" value="NAD(P)-binding Rossmann-like Domain"/>
    <property type="match status" value="1"/>
</dbReference>
<feature type="domain" description="NAD-dependent epimerase/dehydratase" evidence="3">
    <location>
        <begin position="4"/>
        <end position="252"/>
    </location>
</feature>
<comment type="similarity">
    <text evidence="2">Belongs to the NAD(P)-dependent epimerase/dehydratase family.</text>
</comment>
<organism evidence="4 5">
    <name type="scientific">Falsiroseomonas selenitidurans</name>
    <dbReference type="NCBI Taxonomy" id="2716335"/>
    <lineage>
        <taxon>Bacteria</taxon>
        <taxon>Pseudomonadati</taxon>
        <taxon>Pseudomonadota</taxon>
        <taxon>Alphaproteobacteria</taxon>
        <taxon>Acetobacterales</taxon>
        <taxon>Roseomonadaceae</taxon>
        <taxon>Falsiroseomonas</taxon>
    </lineage>
</organism>
<comment type="caution">
    <text evidence="4">The sequence shown here is derived from an EMBL/GenBank/DDBJ whole genome shotgun (WGS) entry which is preliminary data.</text>
</comment>
<accession>A0ABX1E566</accession>
<evidence type="ECO:0000313" key="4">
    <source>
        <dbReference type="EMBL" id="NKC30938.1"/>
    </source>
</evidence>
<dbReference type="InterPro" id="IPR036291">
    <property type="entry name" value="NAD(P)-bd_dom_sf"/>
</dbReference>
<dbReference type="PANTHER" id="PTHR43000">
    <property type="entry name" value="DTDP-D-GLUCOSE 4,6-DEHYDRATASE-RELATED"/>
    <property type="match status" value="1"/>
</dbReference>
<reference evidence="4 5" key="1">
    <citation type="submission" date="2020-03" db="EMBL/GenBank/DDBJ databases">
        <title>Roseomonas selenitidurans sp. nov. isolated from urban soil.</title>
        <authorList>
            <person name="Liu H."/>
        </authorList>
    </citation>
    <scope>NUCLEOTIDE SEQUENCE [LARGE SCALE GENOMIC DNA]</scope>
    <source>
        <strain evidence="4 5">BU-1</strain>
    </source>
</reference>
<name>A0ABX1E566_9PROT</name>
<sequence length="336" mass="34972">MPAILITGGAGFVGLNLVEALLGRGEHVVVFGQEATLPAAAQSAFAGLKGRLEVLQGDVRDAKALAALFRGRVIDRVFPFAAITAGPQREAAAPDLILDVNLTAVFATLAAARDAGTVRRVVLPASSAVYGESAYDHAVLDEVTTPCRPISLYGVTKFAVERAGLRLAGLWGLDAVVARIGATYGPWERDTGLRDTLSPHLAIAQLAAAGGCAILPPAPLPAYDWIYVRDLAAGLLALLDAPAPAERIFNLASAQDWSPHAGACLDELAAAIPGFQWRHAGPGELPNVPFNETRPRGLMAIGRAAGLGWAPRFAPEAAYADYAAWLHRTGGVAGVA</sequence>
<evidence type="ECO:0000313" key="5">
    <source>
        <dbReference type="Proteomes" id="UP000787635"/>
    </source>
</evidence>
<keyword evidence="5" id="KW-1185">Reference proteome</keyword>
<dbReference type="Pfam" id="PF01370">
    <property type="entry name" value="Epimerase"/>
    <property type="match status" value="1"/>
</dbReference>
<proteinExistence type="inferred from homology"/>
<evidence type="ECO:0000259" key="3">
    <source>
        <dbReference type="Pfam" id="PF01370"/>
    </source>
</evidence>
<evidence type="ECO:0000256" key="1">
    <source>
        <dbReference type="ARBA" id="ARBA00005125"/>
    </source>
</evidence>
<gene>
    <name evidence="4" type="ORF">HEQ75_08685</name>
</gene>
<dbReference type="SUPFAM" id="SSF51735">
    <property type="entry name" value="NAD(P)-binding Rossmann-fold domains"/>
    <property type="match status" value="1"/>
</dbReference>